<dbReference type="AlphaFoldDB" id="A0A2K8MSA7"/>
<sequence>MVSLICARLAVAVAISPLSAHAQVTANERQTPEVTPERHTEDWSYLDDPSKRTGHWTEKFKYIPLSDDGSSYLTSGLEARVRYEGFRSPNWGSRPDDSYVWHRFMPYADLHLKNARMFIQPVFSAISGADRPLSPVDTSGTDALQAFLEVDLRLAEDVSLSVSAGRKVFSLGAGRFIDSRYGPNILQPFDGADVAFSAEAQQLRMLYVRPVDTRAGDMNDRSSNKQAVWGVYATQWLDRSRASGVDLYYLGLRDRDARVDQGAGRLMVHTVGSRFFGKRGNWSWNLEGAVQRGSFADKQVQAFGVGSEVSYSFSGSTLKPMLAFTLDYASGDRDPADDKLGTMNPLFPRGQYFVTQSPIGPRNLIHVRSSLTVHPWERVAISFDGGGYWRASTRDGIYNMPGFLERSGAGSRARFVSKQYELAVDWQANSELSFRGLVSLFDPQQFIRETGTARSIRAVVATTSFRF</sequence>
<evidence type="ECO:0000256" key="1">
    <source>
        <dbReference type="SAM" id="MobiDB-lite"/>
    </source>
</evidence>
<feature type="region of interest" description="Disordered" evidence="1">
    <location>
        <begin position="26"/>
        <end position="47"/>
    </location>
</feature>
<geneLocation type="plasmid" evidence="4 5">
    <name>unnamed</name>
</geneLocation>
<feature type="chain" id="PRO_5014836676" description="Alginate export domain-containing protein" evidence="2">
    <location>
        <begin position="23"/>
        <end position="467"/>
    </location>
</feature>
<dbReference type="Pfam" id="PF13372">
    <property type="entry name" value="Alginate_exp"/>
    <property type="match status" value="1"/>
</dbReference>
<dbReference type="Proteomes" id="UP000229081">
    <property type="component" value="Plasmid unnamed"/>
</dbReference>
<dbReference type="Gene3D" id="2.40.160.100">
    <property type="match status" value="1"/>
</dbReference>
<feature type="compositionally biased region" description="Basic and acidic residues" evidence="1">
    <location>
        <begin position="35"/>
        <end position="47"/>
    </location>
</feature>
<feature type="domain" description="Alginate export" evidence="3">
    <location>
        <begin position="72"/>
        <end position="459"/>
    </location>
</feature>
<organism evidence="4 5">
    <name type="scientific">Sphingomonas psychrotolerans</name>
    <dbReference type="NCBI Taxonomy" id="1327635"/>
    <lineage>
        <taxon>Bacteria</taxon>
        <taxon>Pseudomonadati</taxon>
        <taxon>Pseudomonadota</taxon>
        <taxon>Alphaproteobacteria</taxon>
        <taxon>Sphingomonadales</taxon>
        <taxon>Sphingomonadaceae</taxon>
        <taxon>Sphingomonas</taxon>
    </lineage>
</organism>
<evidence type="ECO:0000313" key="4">
    <source>
        <dbReference type="EMBL" id="ATY34899.1"/>
    </source>
</evidence>
<dbReference type="OrthoDB" id="311329at2"/>
<evidence type="ECO:0000259" key="3">
    <source>
        <dbReference type="Pfam" id="PF13372"/>
    </source>
</evidence>
<keyword evidence="2" id="KW-0732">Signal</keyword>
<proteinExistence type="predicted"/>
<evidence type="ECO:0000256" key="2">
    <source>
        <dbReference type="SAM" id="SignalP"/>
    </source>
</evidence>
<dbReference type="RefSeq" id="WP_100284685.1">
    <property type="nucleotide sequence ID" value="NZ_CP024924.1"/>
</dbReference>
<dbReference type="InterPro" id="IPR053728">
    <property type="entry name" value="Alginate_Permeability_Chnl"/>
</dbReference>
<keyword evidence="4" id="KW-0614">Plasmid</keyword>
<reference evidence="4 5" key="1">
    <citation type="submission" date="2017-11" db="EMBL/GenBank/DDBJ databases">
        <title>Complete genome sequence of Sphingomonas sp. Strain Cra20, a psychrotolerant potential plant growth promoting rhizobacteria.</title>
        <authorList>
            <person name="Luo Y."/>
        </authorList>
    </citation>
    <scope>NUCLEOTIDE SEQUENCE [LARGE SCALE GENOMIC DNA]</scope>
    <source>
        <strain evidence="4 5">Cra20</strain>
        <plasmid evidence="4 5">unnamed</plasmid>
    </source>
</reference>
<gene>
    <name evidence="4" type="ORF">CVN68_22570</name>
</gene>
<evidence type="ECO:0000313" key="5">
    <source>
        <dbReference type="Proteomes" id="UP000229081"/>
    </source>
</evidence>
<accession>A0A2K8MSA7</accession>
<keyword evidence="5" id="KW-1185">Reference proteome</keyword>
<dbReference type="KEGG" id="sphc:CVN68_22570"/>
<feature type="signal peptide" evidence="2">
    <location>
        <begin position="1"/>
        <end position="22"/>
    </location>
</feature>
<dbReference type="InterPro" id="IPR025388">
    <property type="entry name" value="Alginate_export_dom"/>
</dbReference>
<dbReference type="EMBL" id="CP024924">
    <property type="protein sequence ID" value="ATY34899.1"/>
    <property type="molecule type" value="Genomic_DNA"/>
</dbReference>
<name>A0A2K8MSA7_9SPHN</name>
<protein>
    <recommendedName>
        <fullName evidence="3">Alginate export domain-containing protein</fullName>
    </recommendedName>
</protein>